<feature type="transmembrane region" description="Helical" evidence="1">
    <location>
        <begin position="89"/>
        <end position="110"/>
    </location>
</feature>
<keyword evidence="1" id="KW-0812">Transmembrane</keyword>
<dbReference type="AlphaFoldDB" id="D5UDF9"/>
<reference evidence="2 3" key="1">
    <citation type="journal article" date="2010" name="Stand. Genomic Sci.">
        <title>Complete genome sequence of Cellulomonas flavigena type strain (134).</title>
        <authorList>
            <person name="Abt B."/>
            <person name="Foster B."/>
            <person name="Lapidus A."/>
            <person name="Clum A."/>
            <person name="Sun H."/>
            <person name="Pukall R."/>
            <person name="Lucas S."/>
            <person name="Glavina Del Rio T."/>
            <person name="Nolan M."/>
            <person name="Tice H."/>
            <person name="Cheng J.F."/>
            <person name="Pitluck S."/>
            <person name="Liolios K."/>
            <person name="Ivanova N."/>
            <person name="Mavromatis K."/>
            <person name="Ovchinnikova G."/>
            <person name="Pati A."/>
            <person name="Goodwin L."/>
            <person name="Chen A."/>
            <person name="Palaniappan K."/>
            <person name="Land M."/>
            <person name="Hauser L."/>
            <person name="Chang Y.J."/>
            <person name="Jeffries C.D."/>
            <person name="Rohde M."/>
            <person name="Goker M."/>
            <person name="Woyke T."/>
            <person name="Bristow J."/>
            <person name="Eisen J.A."/>
            <person name="Markowitz V."/>
            <person name="Hugenholtz P."/>
            <person name="Kyrpides N.C."/>
            <person name="Klenk H.P."/>
        </authorList>
    </citation>
    <scope>NUCLEOTIDE SEQUENCE [LARGE SCALE GENOMIC DNA]</scope>
    <source>
        <strain evidence="3">ATCC 482 / DSM 20109 / BCRC 11376 / JCM 18109 / NBRC 3775 / NCIMB 8073 / NRS 134</strain>
    </source>
</reference>
<dbReference type="HOGENOM" id="CLU_141677_0_0_11"/>
<keyword evidence="1" id="KW-1133">Transmembrane helix</keyword>
<dbReference type="OrthoDB" id="8926562at2"/>
<keyword evidence="3" id="KW-1185">Reference proteome</keyword>
<protein>
    <submittedName>
        <fullName evidence="2">Uncharacterized protein</fullName>
    </submittedName>
</protein>
<evidence type="ECO:0000313" key="2">
    <source>
        <dbReference type="EMBL" id="ADG76415.1"/>
    </source>
</evidence>
<gene>
    <name evidence="2" type="ordered locus">Cfla_3543</name>
</gene>
<organism evidence="2 3">
    <name type="scientific">Cellulomonas flavigena (strain ATCC 482 / DSM 20109 / BCRC 11376 / JCM 18109 / NBRC 3775 / NCIMB 8073 / NRS 134)</name>
    <dbReference type="NCBI Taxonomy" id="446466"/>
    <lineage>
        <taxon>Bacteria</taxon>
        <taxon>Bacillati</taxon>
        <taxon>Actinomycetota</taxon>
        <taxon>Actinomycetes</taxon>
        <taxon>Micrococcales</taxon>
        <taxon>Cellulomonadaceae</taxon>
        <taxon>Cellulomonas</taxon>
    </lineage>
</organism>
<name>D5UDF9_CELFN</name>
<sequence>MSISARRVVRASAVYDLVVTVAFALPWTAAAAFGGLGALHHRLGLDGVTPSPDDVYQVLFAGLMGSVVTVWAVYRILRPSLAAGAADTLARGLFSLGMLVALTNGASPLVTTLLVPEVGWGVVQGIAVARARAVTVRASVAS</sequence>
<dbReference type="eggNOG" id="ENOG5032TI1">
    <property type="taxonomic scope" value="Bacteria"/>
</dbReference>
<dbReference type="RefSeq" id="WP_013118743.1">
    <property type="nucleotide sequence ID" value="NC_014151.1"/>
</dbReference>
<dbReference type="STRING" id="446466.Cfla_3543"/>
<evidence type="ECO:0000313" key="3">
    <source>
        <dbReference type="Proteomes" id="UP000000849"/>
    </source>
</evidence>
<dbReference type="EMBL" id="CP001964">
    <property type="protein sequence ID" value="ADG76415.1"/>
    <property type="molecule type" value="Genomic_DNA"/>
</dbReference>
<feature type="transmembrane region" description="Helical" evidence="1">
    <location>
        <begin position="56"/>
        <end position="77"/>
    </location>
</feature>
<proteinExistence type="predicted"/>
<feature type="transmembrane region" description="Helical" evidence="1">
    <location>
        <begin position="12"/>
        <end position="36"/>
    </location>
</feature>
<accession>D5UDF9</accession>
<dbReference type="Proteomes" id="UP000000849">
    <property type="component" value="Chromosome"/>
</dbReference>
<dbReference type="KEGG" id="cfl:Cfla_3543"/>
<keyword evidence="1" id="KW-0472">Membrane</keyword>
<evidence type="ECO:0000256" key="1">
    <source>
        <dbReference type="SAM" id="Phobius"/>
    </source>
</evidence>